<dbReference type="PROSITE" id="PS50931">
    <property type="entry name" value="HTH_LYSR"/>
    <property type="match status" value="1"/>
</dbReference>
<evidence type="ECO:0000256" key="5">
    <source>
        <dbReference type="SAM" id="MobiDB-lite"/>
    </source>
</evidence>
<keyword evidence="4" id="KW-0804">Transcription</keyword>
<organism evidence="7 8">
    <name type="scientific">Lysobacter silvisoli</name>
    <dbReference type="NCBI Taxonomy" id="2293254"/>
    <lineage>
        <taxon>Bacteria</taxon>
        <taxon>Pseudomonadati</taxon>
        <taxon>Pseudomonadota</taxon>
        <taxon>Gammaproteobacteria</taxon>
        <taxon>Lysobacterales</taxon>
        <taxon>Lysobacteraceae</taxon>
        <taxon>Lysobacter</taxon>
    </lineage>
</organism>
<dbReference type="Gene3D" id="3.40.190.290">
    <property type="match status" value="1"/>
</dbReference>
<keyword evidence="2" id="KW-0805">Transcription regulation</keyword>
<dbReference type="GO" id="GO:0006351">
    <property type="term" value="P:DNA-templated transcription"/>
    <property type="evidence" value="ECO:0007669"/>
    <property type="project" value="TreeGrafter"/>
</dbReference>
<dbReference type="InterPro" id="IPR005119">
    <property type="entry name" value="LysR_subst-bd"/>
</dbReference>
<evidence type="ECO:0000259" key="6">
    <source>
        <dbReference type="PROSITE" id="PS50931"/>
    </source>
</evidence>
<comment type="similarity">
    <text evidence="1">Belongs to the LysR transcriptional regulatory family.</text>
</comment>
<proteinExistence type="inferred from homology"/>
<evidence type="ECO:0000256" key="4">
    <source>
        <dbReference type="ARBA" id="ARBA00023163"/>
    </source>
</evidence>
<dbReference type="FunFam" id="1.10.10.10:FF:000001">
    <property type="entry name" value="LysR family transcriptional regulator"/>
    <property type="match status" value="1"/>
</dbReference>
<dbReference type="Pfam" id="PF00126">
    <property type="entry name" value="HTH_1"/>
    <property type="match status" value="1"/>
</dbReference>
<dbReference type="OrthoDB" id="9810065at2"/>
<dbReference type="InterPro" id="IPR000847">
    <property type="entry name" value="LysR_HTH_N"/>
</dbReference>
<sequence length="322" mass="35465">MKALADLRVFVRTAELGSLSAAARQLDQSPAVASAALKRLEAELDAQLFVRSTRSLRLTAEGERFLAHAREALRSLDEGAQSLRGDGGELRGELRISAPSDFGRHALLRWLETFQRSHPRLQLRLQLSDRVADIYRQPVDVALRYGVPPDSSLIALPLLPGNRRVLCAAPDYLDRHGAPDTPLRLGEHNCLRFMLSDELHTLWRFTSPDGKPHAVEVRGDRISDDGEAVHRWALAGLGIAYKSWLDVADDLAAGRLLPLCEGWRGEATPLHLVSPDRRLLSPAVQRLREFLAERCRETAAASGHDADAAGDRTLTPAARNSA</sequence>
<evidence type="ECO:0000256" key="2">
    <source>
        <dbReference type="ARBA" id="ARBA00023015"/>
    </source>
</evidence>
<dbReference type="CDD" id="cd08422">
    <property type="entry name" value="PBP2_CrgA_like"/>
    <property type="match status" value="1"/>
</dbReference>
<dbReference type="SUPFAM" id="SSF53850">
    <property type="entry name" value="Periplasmic binding protein-like II"/>
    <property type="match status" value="1"/>
</dbReference>
<evidence type="ECO:0000256" key="3">
    <source>
        <dbReference type="ARBA" id="ARBA00023125"/>
    </source>
</evidence>
<accession>A0A371JX52</accession>
<dbReference type="Proteomes" id="UP000264492">
    <property type="component" value="Unassembled WGS sequence"/>
</dbReference>
<evidence type="ECO:0000256" key="1">
    <source>
        <dbReference type="ARBA" id="ARBA00009437"/>
    </source>
</evidence>
<dbReference type="FunFam" id="3.40.190.290:FF:000001">
    <property type="entry name" value="Transcriptional regulator, LysR family"/>
    <property type="match status" value="1"/>
</dbReference>
<dbReference type="EMBL" id="QTSU01000004">
    <property type="protein sequence ID" value="RDZ26177.1"/>
    <property type="molecule type" value="Genomic_DNA"/>
</dbReference>
<feature type="region of interest" description="Disordered" evidence="5">
    <location>
        <begin position="301"/>
        <end position="322"/>
    </location>
</feature>
<reference evidence="7 8" key="1">
    <citation type="submission" date="2018-08" db="EMBL/GenBank/DDBJ databases">
        <title>Lysobacter sp. zong2l5, whole genome shotgun sequence.</title>
        <authorList>
            <person name="Zhang X."/>
            <person name="Feng G."/>
            <person name="Zhu H."/>
        </authorList>
    </citation>
    <scope>NUCLEOTIDE SEQUENCE [LARGE SCALE GENOMIC DNA]</scope>
    <source>
        <strain evidence="8">zong2l5</strain>
    </source>
</reference>
<dbReference type="PANTHER" id="PTHR30537">
    <property type="entry name" value="HTH-TYPE TRANSCRIPTIONAL REGULATOR"/>
    <property type="match status" value="1"/>
</dbReference>
<dbReference type="InterPro" id="IPR036388">
    <property type="entry name" value="WH-like_DNA-bd_sf"/>
</dbReference>
<dbReference type="Gene3D" id="1.10.10.10">
    <property type="entry name" value="Winged helix-like DNA-binding domain superfamily/Winged helix DNA-binding domain"/>
    <property type="match status" value="1"/>
</dbReference>
<evidence type="ECO:0000313" key="8">
    <source>
        <dbReference type="Proteomes" id="UP000264492"/>
    </source>
</evidence>
<dbReference type="GO" id="GO:0003700">
    <property type="term" value="F:DNA-binding transcription factor activity"/>
    <property type="evidence" value="ECO:0007669"/>
    <property type="project" value="InterPro"/>
</dbReference>
<name>A0A371JX52_9GAMM</name>
<dbReference type="AlphaFoldDB" id="A0A371JX52"/>
<dbReference type="PANTHER" id="PTHR30537:SF21">
    <property type="entry name" value="HTH-TYPE TRANSCRIPTIONAL REGULATOR SINR-RELATED"/>
    <property type="match status" value="1"/>
</dbReference>
<protein>
    <submittedName>
        <fullName evidence="7">LysR family transcriptional regulator</fullName>
    </submittedName>
</protein>
<dbReference type="SUPFAM" id="SSF46785">
    <property type="entry name" value="Winged helix' DNA-binding domain"/>
    <property type="match status" value="1"/>
</dbReference>
<evidence type="ECO:0000313" key="7">
    <source>
        <dbReference type="EMBL" id="RDZ26177.1"/>
    </source>
</evidence>
<dbReference type="InterPro" id="IPR058163">
    <property type="entry name" value="LysR-type_TF_proteobact-type"/>
</dbReference>
<keyword evidence="8" id="KW-1185">Reference proteome</keyword>
<comment type="caution">
    <text evidence="7">The sequence shown here is derived from an EMBL/GenBank/DDBJ whole genome shotgun (WGS) entry which is preliminary data.</text>
</comment>
<dbReference type="InterPro" id="IPR036390">
    <property type="entry name" value="WH_DNA-bd_sf"/>
</dbReference>
<dbReference type="Pfam" id="PF03466">
    <property type="entry name" value="LysR_substrate"/>
    <property type="match status" value="1"/>
</dbReference>
<dbReference type="GO" id="GO:0043565">
    <property type="term" value="F:sequence-specific DNA binding"/>
    <property type="evidence" value="ECO:0007669"/>
    <property type="project" value="TreeGrafter"/>
</dbReference>
<gene>
    <name evidence="7" type="ORF">DX914_18055</name>
</gene>
<feature type="domain" description="HTH lysR-type" evidence="6">
    <location>
        <begin position="1"/>
        <end position="59"/>
    </location>
</feature>
<keyword evidence="3" id="KW-0238">DNA-binding</keyword>